<dbReference type="Gene3D" id="3.40.710.10">
    <property type="entry name" value="DD-peptidase/beta-lactamase superfamily"/>
    <property type="match status" value="1"/>
</dbReference>
<sequence length="368" mass="40109">MAFMQLVDQGLTHLDDSDIIQKLLPELAGKQILTGYEDDGHGGERPILVPIEEGRKITPRMLMNHTNGTGHTFFNPMMNRYLSSGWDKRNETADPHQTALDAPLMWQPGTHTNYGQGFEWLAVLIERLTGRSLDSVFQGSIFGKLGLQGTGWEESYGGTITSALGNEGVLWPRSLKMTNGEGEESWVVMDPPALATVERKEAYPKGRYHTFPLGTGLVSTASDLGRLLSILLHEGKDPVSGTQILTPSSAAQIMSPSLPPHLRNDSRLVPSAIPALCVPVDLSAEHVDPEGSFGLGCGVQGETRRLKDGRKGRGKGSVYWFGAANTEFWVDGDKGIAVLCEGNYFPWNDAKWTSFVAGVEGRVYEALA</sequence>
<dbReference type="InterPro" id="IPR001466">
    <property type="entry name" value="Beta-lactam-related"/>
</dbReference>
<dbReference type="PANTHER" id="PTHR43283:SF3">
    <property type="entry name" value="BETA-LACTAMASE FAMILY PROTEIN (AFU_ORTHOLOGUE AFUA_5G07500)"/>
    <property type="match status" value="1"/>
</dbReference>
<feature type="domain" description="Beta-lactamase-related" evidence="1">
    <location>
        <begin position="2"/>
        <end position="339"/>
    </location>
</feature>
<accession>A0A1Y1ZXU3</accession>
<dbReference type="SUPFAM" id="SSF56601">
    <property type="entry name" value="beta-lactamase/transpeptidase-like"/>
    <property type="match status" value="1"/>
</dbReference>
<evidence type="ECO:0000313" key="2">
    <source>
        <dbReference type="EMBL" id="ORY15048.1"/>
    </source>
</evidence>
<dbReference type="AlphaFoldDB" id="A0A1Y1ZXU3"/>
<protein>
    <submittedName>
        <fullName evidence="2">Beta-lactamase/transpeptidase-like protein</fullName>
    </submittedName>
</protein>
<dbReference type="EMBL" id="MCFA01000028">
    <property type="protein sequence ID" value="ORY15048.1"/>
    <property type="molecule type" value="Genomic_DNA"/>
</dbReference>
<organism evidence="2 3">
    <name type="scientific">Clohesyomyces aquaticus</name>
    <dbReference type="NCBI Taxonomy" id="1231657"/>
    <lineage>
        <taxon>Eukaryota</taxon>
        <taxon>Fungi</taxon>
        <taxon>Dikarya</taxon>
        <taxon>Ascomycota</taxon>
        <taxon>Pezizomycotina</taxon>
        <taxon>Dothideomycetes</taxon>
        <taxon>Pleosporomycetidae</taxon>
        <taxon>Pleosporales</taxon>
        <taxon>Lindgomycetaceae</taxon>
        <taxon>Clohesyomyces</taxon>
    </lineage>
</organism>
<name>A0A1Y1ZXU3_9PLEO</name>
<dbReference type="Pfam" id="PF00144">
    <property type="entry name" value="Beta-lactamase"/>
    <property type="match status" value="1"/>
</dbReference>
<reference evidence="2 3" key="1">
    <citation type="submission" date="2016-07" db="EMBL/GenBank/DDBJ databases">
        <title>Pervasive Adenine N6-methylation of Active Genes in Fungi.</title>
        <authorList>
            <consortium name="DOE Joint Genome Institute"/>
            <person name="Mondo S.J."/>
            <person name="Dannebaum R.O."/>
            <person name="Kuo R.C."/>
            <person name="Labutti K."/>
            <person name="Haridas S."/>
            <person name="Kuo A."/>
            <person name="Salamov A."/>
            <person name="Ahrendt S.R."/>
            <person name="Lipzen A."/>
            <person name="Sullivan W."/>
            <person name="Andreopoulos W.B."/>
            <person name="Clum A."/>
            <person name="Lindquist E."/>
            <person name="Daum C."/>
            <person name="Ramamoorthy G.K."/>
            <person name="Gryganskyi A."/>
            <person name="Culley D."/>
            <person name="Magnuson J.K."/>
            <person name="James T.Y."/>
            <person name="O'Malley M.A."/>
            <person name="Stajich J.E."/>
            <person name="Spatafora J.W."/>
            <person name="Visel A."/>
            <person name="Grigoriev I.V."/>
        </authorList>
    </citation>
    <scope>NUCLEOTIDE SEQUENCE [LARGE SCALE GENOMIC DNA]</scope>
    <source>
        <strain evidence="2 3">CBS 115471</strain>
    </source>
</reference>
<keyword evidence="3" id="KW-1185">Reference proteome</keyword>
<dbReference type="PANTHER" id="PTHR43283">
    <property type="entry name" value="BETA-LACTAMASE-RELATED"/>
    <property type="match status" value="1"/>
</dbReference>
<evidence type="ECO:0000313" key="3">
    <source>
        <dbReference type="Proteomes" id="UP000193144"/>
    </source>
</evidence>
<dbReference type="InterPro" id="IPR012338">
    <property type="entry name" value="Beta-lactam/transpept-like"/>
</dbReference>
<comment type="caution">
    <text evidence="2">The sequence shown here is derived from an EMBL/GenBank/DDBJ whole genome shotgun (WGS) entry which is preliminary data.</text>
</comment>
<dbReference type="Proteomes" id="UP000193144">
    <property type="component" value="Unassembled WGS sequence"/>
</dbReference>
<proteinExistence type="predicted"/>
<evidence type="ECO:0000259" key="1">
    <source>
        <dbReference type="Pfam" id="PF00144"/>
    </source>
</evidence>
<dbReference type="OrthoDB" id="428260at2759"/>
<dbReference type="InterPro" id="IPR050789">
    <property type="entry name" value="Diverse_Enzym_Activities"/>
</dbReference>
<gene>
    <name evidence="2" type="ORF">BCR34DRAFT_478561</name>
</gene>